<dbReference type="EMBL" id="RIBY02000569">
    <property type="protein sequence ID" value="KAH9840392.1"/>
    <property type="molecule type" value="Genomic_DNA"/>
</dbReference>
<comment type="caution">
    <text evidence="2">The sequence shown here is derived from an EMBL/GenBank/DDBJ whole genome shotgun (WGS) entry which is preliminary data.</text>
</comment>
<name>A0A9W7SXU3_9PEZI</name>
<sequence>MSTSSPRRPPRHPPTPPPPSQRTPGASYPSTTAPFVVRHRNQSPSSDALRAAAASITRDGASTTRQAKPGRAASPAASLRSDASSSTADSTALRRAAADLAQRYGSRDSSRRGSLAEHHRGGQVGQGGGGRNQGDEDTVGLGSWAIGLPGSFPPSWENDSDDGDDTGHDDEMWWGWG</sequence>
<reference evidence="2 3" key="1">
    <citation type="journal article" date="2018" name="IMA Fungus">
        <title>IMA Genome-F 10: Nine draft genome sequences of Claviceps purpurea s.lat., including C. arundinis, C. humidiphila, and C. cf. spartinae, pseudomolecules for the pitch canker pathogen Fusarium circinatum, draft genome of Davidsoniella eucalypti, Grosmannia galeiformis, Quambalaria eucalypti, and Teratosphaeria destructans.</title>
        <authorList>
            <person name="Wingfield B.D."/>
            <person name="Liu M."/>
            <person name="Nguyen H.D."/>
            <person name="Lane F.A."/>
            <person name="Morgan S.W."/>
            <person name="De Vos L."/>
            <person name="Wilken P.M."/>
            <person name="Duong T.A."/>
            <person name="Aylward J."/>
            <person name="Coetzee M.P."/>
            <person name="Dadej K."/>
            <person name="De Beer Z.W."/>
            <person name="Findlay W."/>
            <person name="Havenga M."/>
            <person name="Kolarik M."/>
            <person name="Menzies J.G."/>
            <person name="Naidoo K."/>
            <person name="Pochopski O."/>
            <person name="Shoukouhi P."/>
            <person name="Santana Q.C."/>
            <person name="Seifert K.A."/>
            <person name="Soal N."/>
            <person name="Steenkamp E.T."/>
            <person name="Tatham C.T."/>
            <person name="van der Nest M.A."/>
            <person name="Wingfield M.J."/>
        </authorList>
    </citation>
    <scope>NUCLEOTIDE SEQUENCE [LARGE SCALE GENOMIC DNA]</scope>
    <source>
        <strain evidence="2">CMW44962</strain>
    </source>
</reference>
<reference evidence="2 3" key="2">
    <citation type="journal article" date="2021" name="Curr. Genet.">
        <title>Genetic response to nitrogen starvation in the aggressive Eucalyptus foliar pathogen Teratosphaeria destructans.</title>
        <authorList>
            <person name="Havenga M."/>
            <person name="Wingfield B.D."/>
            <person name="Wingfield M.J."/>
            <person name="Dreyer L.L."/>
            <person name="Roets F."/>
            <person name="Aylward J."/>
        </authorList>
    </citation>
    <scope>NUCLEOTIDE SEQUENCE [LARGE SCALE GENOMIC DNA]</scope>
    <source>
        <strain evidence="2">CMW44962</strain>
    </source>
</reference>
<evidence type="ECO:0000256" key="1">
    <source>
        <dbReference type="SAM" id="MobiDB-lite"/>
    </source>
</evidence>
<evidence type="ECO:0000313" key="3">
    <source>
        <dbReference type="Proteomes" id="UP001138500"/>
    </source>
</evidence>
<evidence type="ECO:0000313" key="2">
    <source>
        <dbReference type="EMBL" id="KAH9840392.1"/>
    </source>
</evidence>
<gene>
    <name evidence="2" type="ORF">Tdes44962_MAKER07938</name>
</gene>
<organism evidence="2 3">
    <name type="scientific">Teratosphaeria destructans</name>
    <dbReference type="NCBI Taxonomy" id="418781"/>
    <lineage>
        <taxon>Eukaryota</taxon>
        <taxon>Fungi</taxon>
        <taxon>Dikarya</taxon>
        <taxon>Ascomycota</taxon>
        <taxon>Pezizomycotina</taxon>
        <taxon>Dothideomycetes</taxon>
        <taxon>Dothideomycetidae</taxon>
        <taxon>Mycosphaerellales</taxon>
        <taxon>Teratosphaeriaceae</taxon>
        <taxon>Teratosphaeria</taxon>
    </lineage>
</organism>
<feature type="compositionally biased region" description="Basic and acidic residues" evidence="1">
    <location>
        <begin position="105"/>
        <end position="120"/>
    </location>
</feature>
<dbReference type="AlphaFoldDB" id="A0A9W7SXU3"/>
<accession>A0A9W7SXU3</accession>
<protein>
    <submittedName>
        <fullName evidence="2">Uncharacterized protein</fullName>
    </submittedName>
</protein>
<feature type="compositionally biased region" description="Gly residues" evidence="1">
    <location>
        <begin position="122"/>
        <end position="132"/>
    </location>
</feature>
<feature type="region of interest" description="Disordered" evidence="1">
    <location>
        <begin position="1"/>
        <end position="177"/>
    </location>
</feature>
<feature type="compositionally biased region" description="Low complexity" evidence="1">
    <location>
        <begin position="72"/>
        <end position="104"/>
    </location>
</feature>
<dbReference type="Proteomes" id="UP001138500">
    <property type="component" value="Unassembled WGS sequence"/>
</dbReference>
<feature type="compositionally biased region" description="Pro residues" evidence="1">
    <location>
        <begin position="12"/>
        <end position="21"/>
    </location>
</feature>
<proteinExistence type="predicted"/>
<keyword evidence="3" id="KW-1185">Reference proteome</keyword>